<comment type="caution">
    <text evidence="1">The sequence shown here is derived from an EMBL/GenBank/DDBJ whole genome shotgun (WGS) entry which is preliminary data.</text>
</comment>
<evidence type="ECO:0000313" key="2">
    <source>
        <dbReference type="Proteomes" id="UP000321922"/>
    </source>
</evidence>
<sequence length="82" mass="9292">MTLFKGIVLKGVWELLMSLVAKITWEVVLERFATRLVVWGLETLKKLSTNDVLQDTVEDILLALQGKRLKALPLRTGSVKKE</sequence>
<evidence type="ECO:0000313" key="1">
    <source>
        <dbReference type="EMBL" id="GEM77355.1"/>
    </source>
</evidence>
<dbReference type="OrthoDB" id="5890684at2"/>
<gene>
    <name evidence="1" type="ORF">VSA01S_34670</name>
</gene>
<dbReference type="EMBL" id="BJXJ01000050">
    <property type="protein sequence ID" value="GEM77355.1"/>
    <property type="molecule type" value="Genomic_DNA"/>
</dbReference>
<dbReference type="RefSeq" id="WP_039982950.1">
    <property type="nucleotide sequence ID" value="NZ_BAOJ01000150.1"/>
</dbReference>
<organism evidence="1 2">
    <name type="scientific">Vibrio sagamiensis NBRC 104589</name>
    <dbReference type="NCBI Taxonomy" id="1219064"/>
    <lineage>
        <taxon>Bacteria</taxon>
        <taxon>Pseudomonadati</taxon>
        <taxon>Pseudomonadota</taxon>
        <taxon>Gammaproteobacteria</taxon>
        <taxon>Vibrionales</taxon>
        <taxon>Vibrionaceae</taxon>
        <taxon>Vibrio</taxon>
    </lineage>
</organism>
<accession>A0A511QJ46</accession>
<reference evidence="1 2" key="1">
    <citation type="submission" date="2019-07" db="EMBL/GenBank/DDBJ databases">
        <title>Whole genome shotgun sequence of Vibrio sagamiensis NBRC 104589.</title>
        <authorList>
            <person name="Hosoyama A."/>
            <person name="Uohara A."/>
            <person name="Ohji S."/>
            <person name="Ichikawa N."/>
        </authorList>
    </citation>
    <scope>NUCLEOTIDE SEQUENCE [LARGE SCALE GENOMIC DNA]</scope>
    <source>
        <strain evidence="1 2">NBRC 104589</strain>
    </source>
</reference>
<proteinExistence type="predicted"/>
<name>A0A511QJ46_9VIBR</name>
<keyword evidence="2" id="KW-1185">Reference proteome</keyword>
<dbReference type="Proteomes" id="UP000321922">
    <property type="component" value="Unassembled WGS sequence"/>
</dbReference>
<protein>
    <submittedName>
        <fullName evidence="1">Uncharacterized protein</fullName>
    </submittedName>
</protein>
<dbReference type="AlphaFoldDB" id="A0A511QJ46"/>